<dbReference type="RefSeq" id="WP_130344069.1">
    <property type="nucleotide sequence ID" value="NZ_SGWQ01000003.1"/>
</dbReference>
<name>A0A4Q7KWN9_9PSEU</name>
<protein>
    <submittedName>
        <fullName evidence="1">Uncharacterized protein</fullName>
    </submittedName>
</protein>
<comment type="caution">
    <text evidence="1">The sequence shown here is derived from an EMBL/GenBank/DDBJ whole genome shotgun (WGS) entry which is preliminary data.</text>
</comment>
<organism evidence="1 2">
    <name type="scientific">Herbihabitans rhizosphaerae</name>
    <dbReference type="NCBI Taxonomy" id="1872711"/>
    <lineage>
        <taxon>Bacteria</taxon>
        <taxon>Bacillati</taxon>
        <taxon>Actinomycetota</taxon>
        <taxon>Actinomycetes</taxon>
        <taxon>Pseudonocardiales</taxon>
        <taxon>Pseudonocardiaceae</taxon>
        <taxon>Herbihabitans</taxon>
    </lineage>
</organism>
<proteinExistence type="predicted"/>
<dbReference type="OrthoDB" id="3665323at2"/>
<sequence length="392" mass="41832">MTDGFLVEEEFSGVTARFAVRVASAVDLTVRRGFAELAPAVRAEAAHRELVEYLAGLSAAGDGCAFEVRWCTGPTGPRLTLLGRARGANRAEVLRAAGRLRDRLLAAPPQVRVEPLVDSDGVDWGFTPFDPAGLVEVRRRGVIGRTERPGARYRSYVAVPPFGSGWTRWPEVVRLLRERDTPAMVSVGLEPVSAPAWLTAALREGADDLAELARPVDLRGTVTGGAQYPAEPFAAPMAALYRDAANRYAAPVFRLRVTVVDTAPGNRLAAAVAQTLRPDPPGDGLAVEAPATPRDRALAMESVGWLGVPRWGVYHAPDVSDLVRLQVELTDAAQAARAVWLPVATTGSLPWFPVTAPPAEAMVSSGDVHFHGDTTVEGDVFTGDKTVNPPQS</sequence>
<gene>
    <name evidence="1" type="ORF">EV193_103434</name>
</gene>
<dbReference type="EMBL" id="SGWQ01000003">
    <property type="protein sequence ID" value="RZS41115.1"/>
    <property type="molecule type" value="Genomic_DNA"/>
</dbReference>
<evidence type="ECO:0000313" key="1">
    <source>
        <dbReference type="EMBL" id="RZS41115.1"/>
    </source>
</evidence>
<accession>A0A4Q7KWN9</accession>
<reference evidence="1 2" key="1">
    <citation type="submission" date="2019-02" db="EMBL/GenBank/DDBJ databases">
        <title>Genomic Encyclopedia of Type Strains, Phase IV (KMG-IV): sequencing the most valuable type-strain genomes for metagenomic binning, comparative biology and taxonomic classification.</title>
        <authorList>
            <person name="Goeker M."/>
        </authorList>
    </citation>
    <scope>NUCLEOTIDE SEQUENCE [LARGE SCALE GENOMIC DNA]</scope>
    <source>
        <strain evidence="1 2">DSM 101727</strain>
    </source>
</reference>
<dbReference type="AlphaFoldDB" id="A0A4Q7KWN9"/>
<dbReference type="Proteomes" id="UP000294257">
    <property type="component" value="Unassembled WGS sequence"/>
</dbReference>
<evidence type="ECO:0000313" key="2">
    <source>
        <dbReference type="Proteomes" id="UP000294257"/>
    </source>
</evidence>
<keyword evidence="2" id="KW-1185">Reference proteome</keyword>